<keyword evidence="4" id="KW-1185">Reference proteome</keyword>
<keyword evidence="2" id="KW-0732">Signal</keyword>
<keyword evidence="1" id="KW-0472">Membrane</keyword>
<reference evidence="3" key="1">
    <citation type="journal article" date="2020" name="Stud. Mycol.">
        <title>101 Dothideomycetes genomes: a test case for predicting lifestyles and emergence of pathogens.</title>
        <authorList>
            <person name="Haridas S."/>
            <person name="Albert R."/>
            <person name="Binder M."/>
            <person name="Bloem J."/>
            <person name="Labutti K."/>
            <person name="Salamov A."/>
            <person name="Andreopoulos B."/>
            <person name="Baker S."/>
            <person name="Barry K."/>
            <person name="Bills G."/>
            <person name="Bluhm B."/>
            <person name="Cannon C."/>
            <person name="Castanera R."/>
            <person name="Culley D."/>
            <person name="Daum C."/>
            <person name="Ezra D."/>
            <person name="Gonzalez J."/>
            <person name="Henrissat B."/>
            <person name="Kuo A."/>
            <person name="Liang C."/>
            <person name="Lipzen A."/>
            <person name="Lutzoni F."/>
            <person name="Magnuson J."/>
            <person name="Mondo S."/>
            <person name="Nolan M."/>
            <person name="Ohm R."/>
            <person name="Pangilinan J."/>
            <person name="Park H.-J."/>
            <person name="Ramirez L."/>
            <person name="Alfaro M."/>
            <person name="Sun H."/>
            <person name="Tritt A."/>
            <person name="Yoshinaga Y."/>
            <person name="Zwiers L.-H."/>
            <person name="Turgeon B."/>
            <person name="Goodwin S."/>
            <person name="Spatafora J."/>
            <person name="Crous P."/>
            <person name="Grigoriev I."/>
        </authorList>
    </citation>
    <scope>NUCLEOTIDE SEQUENCE</scope>
    <source>
        <strain evidence="3">CBS 262.69</strain>
    </source>
</reference>
<feature type="chain" id="PRO_5026224824" evidence="2">
    <location>
        <begin position="19"/>
        <end position="259"/>
    </location>
</feature>
<evidence type="ECO:0000313" key="4">
    <source>
        <dbReference type="Proteomes" id="UP000799640"/>
    </source>
</evidence>
<dbReference type="OrthoDB" id="3438781at2759"/>
<gene>
    <name evidence="3" type="ORF">EJ06DRAFT_342536</name>
</gene>
<keyword evidence="1" id="KW-0812">Transmembrane</keyword>
<dbReference type="AlphaFoldDB" id="A0A6G1I360"/>
<accession>A0A6G1I360</accession>
<proteinExistence type="predicted"/>
<name>A0A6G1I360_9PEZI</name>
<evidence type="ECO:0000256" key="1">
    <source>
        <dbReference type="SAM" id="Phobius"/>
    </source>
</evidence>
<keyword evidence="1" id="KW-1133">Transmembrane helix</keyword>
<dbReference type="EMBL" id="ML996691">
    <property type="protein sequence ID" value="KAF2402509.1"/>
    <property type="molecule type" value="Genomic_DNA"/>
</dbReference>
<sequence>MHLAALLIPLILSTPTIANTCTPCDPPGIKSITPPSLSDPTIVDFYANLLHSVSGVHFERSISSDPNRDDAHAPICCEPTALCLLLSGFGVPFCYDKFTTSFLLPDASYGTLHNGSYILPSGAHVNLFNGSVTQPQNGQSAQKGGQENIYADHPLARPNTTMLTPPPQWTATGIGKALPATGLGSVSATVSSSGAKTTGEGLVATESTAKHTGRPTADAAKQTVVADAMAKSGAAGRASVHTGAVGIACVFVLLGVVMV</sequence>
<evidence type="ECO:0000256" key="2">
    <source>
        <dbReference type="SAM" id="SignalP"/>
    </source>
</evidence>
<feature type="signal peptide" evidence="2">
    <location>
        <begin position="1"/>
        <end position="18"/>
    </location>
</feature>
<protein>
    <submittedName>
        <fullName evidence="3">Uncharacterized protein</fullName>
    </submittedName>
</protein>
<organism evidence="3 4">
    <name type="scientific">Trichodelitschia bisporula</name>
    <dbReference type="NCBI Taxonomy" id="703511"/>
    <lineage>
        <taxon>Eukaryota</taxon>
        <taxon>Fungi</taxon>
        <taxon>Dikarya</taxon>
        <taxon>Ascomycota</taxon>
        <taxon>Pezizomycotina</taxon>
        <taxon>Dothideomycetes</taxon>
        <taxon>Dothideomycetes incertae sedis</taxon>
        <taxon>Phaeotrichales</taxon>
        <taxon>Phaeotrichaceae</taxon>
        <taxon>Trichodelitschia</taxon>
    </lineage>
</organism>
<feature type="transmembrane region" description="Helical" evidence="1">
    <location>
        <begin position="238"/>
        <end position="258"/>
    </location>
</feature>
<evidence type="ECO:0000313" key="3">
    <source>
        <dbReference type="EMBL" id="KAF2402509.1"/>
    </source>
</evidence>
<dbReference type="Proteomes" id="UP000799640">
    <property type="component" value="Unassembled WGS sequence"/>
</dbReference>